<dbReference type="GO" id="GO:0031419">
    <property type="term" value="F:cobalamin binding"/>
    <property type="evidence" value="ECO:0007669"/>
    <property type="project" value="InterPro"/>
</dbReference>
<dbReference type="SMART" id="SM00422">
    <property type="entry name" value="HTH_MERR"/>
    <property type="match status" value="1"/>
</dbReference>
<dbReference type="InterPro" id="IPR036594">
    <property type="entry name" value="Meth_synthase_dom"/>
</dbReference>
<sequence length="342" mass="35316">MGDDGLSAGTVARRLGVAVTTLRTWHQRYGLGPSQHVPGQHRRYTAQDLARLEVMRRLTAEGVVPAEAARWAQRTAAAPGSGEGGGAGVPDVPDRESGWSAHRPVVRPRDGGGRAIPVATAGPAARGLARAAMRLDAAAMCETIERAIAAEGVVAVWDGMLRPVLAGLGERHAATAHLIEVEHLLSRCVSEVLSVVARTATRTLRWPGADGPSRPDPPRVLLSCADEEQHTLPLEALAAALAQAGVSTRQLGARMPSAALVDAVTRTGPAVVALWSHTPATGDPAQLRAVLASPRRPVLLLAAGPGWQAEALPAGVLCPGSLSDALALTVAVPESGNHSLTG</sequence>
<keyword evidence="6" id="KW-1185">Reference proteome</keyword>
<dbReference type="GO" id="GO:0003700">
    <property type="term" value="F:DNA-binding transcription factor activity"/>
    <property type="evidence" value="ECO:0007669"/>
    <property type="project" value="InterPro"/>
</dbReference>
<feature type="domain" description="B12-binding" evidence="4">
    <location>
        <begin position="217"/>
        <end position="339"/>
    </location>
</feature>
<dbReference type="Proteomes" id="UP000277671">
    <property type="component" value="Unassembled WGS sequence"/>
</dbReference>
<dbReference type="OrthoDB" id="9800334at2"/>
<dbReference type="Gene3D" id="1.10.1240.10">
    <property type="entry name" value="Methionine synthase domain"/>
    <property type="match status" value="1"/>
</dbReference>
<dbReference type="CDD" id="cd01104">
    <property type="entry name" value="HTH_MlrA-CarA"/>
    <property type="match status" value="1"/>
</dbReference>
<dbReference type="Gene3D" id="1.10.1660.10">
    <property type="match status" value="1"/>
</dbReference>
<dbReference type="InterPro" id="IPR003759">
    <property type="entry name" value="Cbl-bd_cap"/>
</dbReference>
<dbReference type="Pfam" id="PF02607">
    <property type="entry name" value="B12-binding_2"/>
    <property type="match status" value="1"/>
</dbReference>
<proteinExistence type="predicted"/>
<dbReference type="PANTHER" id="PTHR30204">
    <property type="entry name" value="REDOX-CYCLING DRUG-SENSING TRANSCRIPTIONAL ACTIVATOR SOXR"/>
    <property type="match status" value="1"/>
</dbReference>
<evidence type="ECO:0000313" key="5">
    <source>
        <dbReference type="EMBL" id="RKR89027.1"/>
    </source>
</evidence>
<reference evidence="5 6" key="1">
    <citation type="submission" date="2018-10" db="EMBL/GenBank/DDBJ databases">
        <title>Sequencing the genomes of 1000 actinobacteria strains.</title>
        <authorList>
            <person name="Klenk H.-P."/>
        </authorList>
    </citation>
    <scope>NUCLEOTIDE SEQUENCE [LARGE SCALE GENOMIC DNA]</scope>
    <source>
        <strain evidence="5 6">DSM 45175</strain>
    </source>
</reference>
<organism evidence="5 6">
    <name type="scientific">Micromonospora pisi</name>
    <dbReference type="NCBI Taxonomy" id="589240"/>
    <lineage>
        <taxon>Bacteria</taxon>
        <taxon>Bacillati</taxon>
        <taxon>Actinomycetota</taxon>
        <taxon>Actinomycetes</taxon>
        <taxon>Micromonosporales</taxon>
        <taxon>Micromonosporaceae</taxon>
        <taxon>Micromonospora</taxon>
    </lineage>
</organism>
<dbReference type="PROSITE" id="PS50937">
    <property type="entry name" value="HTH_MERR_2"/>
    <property type="match status" value="1"/>
</dbReference>
<evidence type="ECO:0000259" key="3">
    <source>
        <dbReference type="PROSITE" id="PS50937"/>
    </source>
</evidence>
<feature type="domain" description="HTH merR-type" evidence="3">
    <location>
        <begin position="5"/>
        <end position="74"/>
    </location>
</feature>
<protein>
    <submittedName>
        <fullName evidence="5">B12 binding protein</fullName>
    </submittedName>
</protein>
<comment type="caution">
    <text evidence="5">The sequence shown here is derived from an EMBL/GenBank/DDBJ whole genome shotgun (WGS) entry which is preliminary data.</text>
</comment>
<dbReference type="EMBL" id="RBKT01000001">
    <property type="protein sequence ID" value="RKR89027.1"/>
    <property type="molecule type" value="Genomic_DNA"/>
</dbReference>
<dbReference type="InterPro" id="IPR006158">
    <property type="entry name" value="Cobalamin-bd"/>
</dbReference>
<dbReference type="Pfam" id="PF13411">
    <property type="entry name" value="MerR_1"/>
    <property type="match status" value="1"/>
</dbReference>
<keyword evidence="1" id="KW-0238">DNA-binding</keyword>
<evidence type="ECO:0000256" key="1">
    <source>
        <dbReference type="ARBA" id="ARBA00023125"/>
    </source>
</evidence>
<gene>
    <name evidence="5" type="ORF">BDK92_3361</name>
</gene>
<dbReference type="RefSeq" id="WP_121157549.1">
    <property type="nucleotide sequence ID" value="NZ_RBKT01000001.1"/>
</dbReference>
<evidence type="ECO:0000259" key="4">
    <source>
        <dbReference type="PROSITE" id="PS51332"/>
    </source>
</evidence>
<dbReference type="InterPro" id="IPR009061">
    <property type="entry name" value="DNA-bd_dom_put_sf"/>
</dbReference>
<dbReference type="GO" id="GO:0046872">
    <property type="term" value="F:metal ion binding"/>
    <property type="evidence" value="ECO:0007669"/>
    <property type="project" value="InterPro"/>
</dbReference>
<evidence type="ECO:0000313" key="6">
    <source>
        <dbReference type="Proteomes" id="UP000277671"/>
    </source>
</evidence>
<feature type="region of interest" description="Disordered" evidence="2">
    <location>
        <begin position="74"/>
        <end position="118"/>
    </location>
</feature>
<dbReference type="InterPro" id="IPR036724">
    <property type="entry name" value="Cobalamin-bd_sf"/>
</dbReference>
<dbReference type="Gene3D" id="3.40.50.280">
    <property type="entry name" value="Cobalamin-binding domain"/>
    <property type="match status" value="1"/>
</dbReference>
<dbReference type="PANTHER" id="PTHR30204:SF97">
    <property type="entry name" value="MERR FAMILY REGULATORY PROTEIN"/>
    <property type="match status" value="1"/>
</dbReference>
<name>A0A495JJC3_9ACTN</name>
<dbReference type="PROSITE" id="PS51332">
    <property type="entry name" value="B12_BINDING"/>
    <property type="match status" value="1"/>
</dbReference>
<dbReference type="SUPFAM" id="SSF52242">
    <property type="entry name" value="Cobalamin (vitamin B12)-binding domain"/>
    <property type="match status" value="1"/>
</dbReference>
<dbReference type="SUPFAM" id="SSF46955">
    <property type="entry name" value="Putative DNA-binding domain"/>
    <property type="match status" value="1"/>
</dbReference>
<accession>A0A495JJC3</accession>
<evidence type="ECO:0000256" key="2">
    <source>
        <dbReference type="SAM" id="MobiDB-lite"/>
    </source>
</evidence>
<dbReference type="InterPro" id="IPR047057">
    <property type="entry name" value="MerR_fam"/>
</dbReference>
<dbReference type="InterPro" id="IPR000551">
    <property type="entry name" value="MerR-type_HTH_dom"/>
</dbReference>
<dbReference type="GO" id="GO:0003677">
    <property type="term" value="F:DNA binding"/>
    <property type="evidence" value="ECO:0007669"/>
    <property type="project" value="UniProtKB-KW"/>
</dbReference>
<dbReference type="AlphaFoldDB" id="A0A495JJC3"/>